<dbReference type="AlphaFoldDB" id="A0A4V2Z2I7"/>
<dbReference type="RefSeq" id="WP_131962400.1">
    <property type="nucleotide sequence ID" value="NZ_SMFL01000022.1"/>
</dbReference>
<evidence type="ECO:0000313" key="2">
    <source>
        <dbReference type="Proteomes" id="UP000294850"/>
    </source>
</evidence>
<dbReference type="Pfam" id="PF05717">
    <property type="entry name" value="TnpB_IS66"/>
    <property type="match status" value="1"/>
</dbReference>
<dbReference type="OrthoDB" id="960108at2"/>
<dbReference type="InterPro" id="IPR008878">
    <property type="entry name" value="Transposase_IS66_Orf2"/>
</dbReference>
<sequence>MKNETERMRELYDQWQTQGISKQAVYNQNGIGYHKYSLAGLVRNELGFDPASGDIFVFLGKRLNQIRLLQWDWDGFAMYIKKLEQGTFEWPQSENIAITRHQLTLLLQGVMLDSVRLRKRYQQTNQVTKQEVKLAQKVP</sequence>
<comment type="caution">
    <text evidence="1">The sequence shown here is derived from an EMBL/GenBank/DDBJ whole genome shotgun (WGS) entry which is preliminary data.</text>
</comment>
<accession>A0A4V2Z2I7</accession>
<proteinExistence type="predicted"/>
<dbReference type="EMBL" id="SMFL01000022">
    <property type="protein sequence ID" value="TDE08998.1"/>
    <property type="molecule type" value="Genomic_DNA"/>
</dbReference>
<dbReference type="NCBIfam" id="NF033819">
    <property type="entry name" value="IS66_TnpB"/>
    <property type="match status" value="1"/>
</dbReference>
<reference evidence="1 2" key="1">
    <citation type="submission" date="2019-03" db="EMBL/GenBank/DDBJ databases">
        <title>Dyadobacter AR-3-6 sp. nov., isolated from arctic soil.</title>
        <authorList>
            <person name="Chaudhary D.K."/>
        </authorList>
    </citation>
    <scope>NUCLEOTIDE SEQUENCE [LARGE SCALE GENOMIC DNA]</scope>
    <source>
        <strain evidence="1 2">AR-3-6</strain>
    </source>
</reference>
<name>A0A4V2Z2I7_9BACT</name>
<evidence type="ECO:0000313" key="1">
    <source>
        <dbReference type="EMBL" id="TDE08998.1"/>
    </source>
</evidence>
<gene>
    <name evidence="1" type="ORF">E0F88_31415</name>
</gene>
<dbReference type="PANTHER" id="PTHR36455">
    <property type="match status" value="1"/>
</dbReference>
<organism evidence="1 2">
    <name type="scientific">Dyadobacter psychrotolerans</name>
    <dbReference type="NCBI Taxonomy" id="2541721"/>
    <lineage>
        <taxon>Bacteria</taxon>
        <taxon>Pseudomonadati</taxon>
        <taxon>Bacteroidota</taxon>
        <taxon>Cytophagia</taxon>
        <taxon>Cytophagales</taxon>
        <taxon>Spirosomataceae</taxon>
        <taxon>Dyadobacter</taxon>
    </lineage>
</organism>
<keyword evidence="2" id="KW-1185">Reference proteome</keyword>
<protein>
    <submittedName>
        <fullName evidence="1">Transposase</fullName>
    </submittedName>
</protein>
<dbReference type="Proteomes" id="UP000294850">
    <property type="component" value="Unassembled WGS sequence"/>
</dbReference>
<dbReference type="PANTHER" id="PTHR36455:SF1">
    <property type="entry name" value="BLR8292 PROTEIN"/>
    <property type="match status" value="1"/>
</dbReference>